<evidence type="ECO:0000256" key="1">
    <source>
        <dbReference type="SAM" id="MobiDB-lite"/>
    </source>
</evidence>
<dbReference type="Proteomes" id="UP000887013">
    <property type="component" value="Unassembled WGS sequence"/>
</dbReference>
<keyword evidence="3" id="KW-1185">Reference proteome</keyword>
<dbReference type="AlphaFoldDB" id="A0A8X6N995"/>
<gene>
    <name evidence="2" type="ORF">NPIL_28181</name>
</gene>
<dbReference type="EMBL" id="BMAW01006856">
    <property type="protein sequence ID" value="GFT00867.1"/>
    <property type="molecule type" value="Genomic_DNA"/>
</dbReference>
<feature type="region of interest" description="Disordered" evidence="1">
    <location>
        <begin position="74"/>
        <end position="106"/>
    </location>
</feature>
<comment type="caution">
    <text evidence="2">The sequence shown here is derived from an EMBL/GenBank/DDBJ whole genome shotgun (WGS) entry which is preliminary data.</text>
</comment>
<proteinExistence type="predicted"/>
<evidence type="ECO:0000313" key="3">
    <source>
        <dbReference type="Proteomes" id="UP000887013"/>
    </source>
</evidence>
<organism evidence="2 3">
    <name type="scientific">Nephila pilipes</name>
    <name type="common">Giant wood spider</name>
    <name type="synonym">Nephila maculata</name>
    <dbReference type="NCBI Taxonomy" id="299642"/>
    <lineage>
        <taxon>Eukaryota</taxon>
        <taxon>Metazoa</taxon>
        <taxon>Ecdysozoa</taxon>
        <taxon>Arthropoda</taxon>
        <taxon>Chelicerata</taxon>
        <taxon>Arachnida</taxon>
        <taxon>Araneae</taxon>
        <taxon>Araneomorphae</taxon>
        <taxon>Entelegynae</taxon>
        <taxon>Araneoidea</taxon>
        <taxon>Nephilidae</taxon>
        <taxon>Nephila</taxon>
    </lineage>
</organism>
<evidence type="ECO:0000313" key="2">
    <source>
        <dbReference type="EMBL" id="GFT00867.1"/>
    </source>
</evidence>
<name>A0A8X6N995_NEPPI</name>
<protein>
    <submittedName>
        <fullName evidence="2">Uncharacterized protein</fullName>
    </submittedName>
</protein>
<accession>A0A8X6N995</accession>
<reference evidence="2" key="1">
    <citation type="submission" date="2020-08" db="EMBL/GenBank/DDBJ databases">
        <title>Multicomponent nature underlies the extraordinary mechanical properties of spider dragline silk.</title>
        <authorList>
            <person name="Kono N."/>
            <person name="Nakamura H."/>
            <person name="Mori M."/>
            <person name="Yoshida Y."/>
            <person name="Ohtoshi R."/>
            <person name="Malay A.D."/>
            <person name="Moran D.A.P."/>
            <person name="Tomita M."/>
            <person name="Numata K."/>
            <person name="Arakawa K."/>
        </authorList>
    </citation>
    <scope>NUCLEOTIDE SEQUENCE</scope>
</reference>
<sequence>MQDDSFCVMSPGFRIQNDGRPEENLVTIDLQRLSSTTTPEVTNALFTNPNEKSFSAWLVKVQQKVTSQFFFGPTGPGFETSTDTQLSVRQPSSPPQGKKTTYTEYS</sequence>